<dbReference type="SUPFAM" id="SSF141371">
    <property type="entry name" value="PilZ domain-like"/>
    <property type="match status" value="1"/>
</dbReference>
<sequence length="177" mass="20022">MGSKRIIKAKEIAADLRSGMTAKELMIKYNVTPNTLRNMLRTLVNGRAISEEEATRVVAQLEEGSSLKNRRKYPRYFVYVPLPIYDTDNLLSEGHVVDISEEGLRIKGIEAEPGDKKEFVVQPDYYGHVFPFSFEAECKWASKNAEGEPIAGFKITDISDGGREQIRKIIRLLALDE</sequence>
<dbReference type="InterPro" id="IPR009875">
    <property type="entry name" value="PilZ_domain"/>
</dbReference>
<organism evidence="2">
    <name type="scientific">Desulfomonile tiedjei</name>
    <dbReference type="NCBI Taxonomy" id="2358"/>
    <lineage>
        <taxon>Bacteria</taxon>
        <taxon>Pseudomonadati</taxon>
        <taxon>Thermodesulfobacteriota</taxon>
        <taxon>Desulfomonilia</taxon>
        <taxon>Desulfomonilales</taxon>
        <taxon>Desulfomonilaceae</taxon>
        <taxon>Desulfomonile</taxon>
    </lineage>
</organism>
<comment type="caution">
    <text evidence="2">The sequence shown here is derived from an EMBL/GenBank/DDBJ whole genome shotgun (WGS) entry which is preliminary data.</text>
</comment>
<reference evidence="2" key="1">
    <citation type="journal article" date="2020" name="mSystems">
        <title>Genome- and Community-Level Interaction Insights into Carbon Utilization and Element Cycling Functions of Hydrothermarchaeota in Hydrothermal Sediment.</title>
        <authorList>
            <person name="Zhou Z."/>
            <person name="Liu Y."/>
            <person name="Xu W."/>
            <person name="Pan J."/>
            <person name="Luo Z.H."/>
            <person name="Li M."/>
        </authorList>
    </citation>
    <scope>NUCLEOTIDE SEQUENCE [LARGE SCALE GENOMIC DNA]</scope>
    <source>
        <strain evidence="2">SpSt-769</strain>
    </source>
</reference>
<protein>
    <submittedName>
        <fullName evidence="2">PilZ domain-containing protein</fullName>
    </submittedName>
</protein>
<evidence type="ECO:0000313" key="2">
    <source>
        <dbReference type="EMBL" id="HGH60100.1"/>
    </source>
</evidence>
<gene>
    <name evidence="2" type="ORF">ENV54_02240</name>
</gene>
<dbReference type="Pfam" id="PF07238">
    <property type="entry name" value="PilZ"/>
    <property type="match status" value="1"/>
</dbReference>
<dbReference type="Gene3D" id="2.40.10.220">
    <property type="entry name" value="predicted glycosyltransferase like domains"/>
    <property type="match status" value="1"/>
</dbReference>
<feature type="domain" description="PilZ" evidence="1">
    <location>
        <begin position="69"/>
        <end position="170"/>
    </location>
</feature>
<dbReference type="GO" id="GO:0035438">
    <property type="term" value="F:cyclic-di-GMP binding"/>
    <property type="evidence" value="ECO:0007669"/>
    <property type="project" value="InterPro"/>
</dbReference>
<name>A0A7C4AQF8_9BACT</name>
<accession>A0A7C4AQF8</accession>
<proteinExistence type="predicted"/>
<dbReference type="AlphaFoldDB" id="A0A7C4AQF8"/>
<evidence type="ECO:0000259" key="1">
    <source>
        <dbReference type="Pfam" id="PF07238"/>
    </source>
</evidence>
<dbReference type="EMBL" id="DTGT01000070">
    <property type="protein sequence ID" value="HGH60100.1"/>
    <property type="molecule type" value="Genomic_DNA"/>
</dbReference>